<dbReference type="InterPro" id="IPR036192">
    <property type="entry name" value="Cell_div_ZapA-like_sf"/>
</dbReference>
<dbReference type="AlphaFoldDB" id="A0A4R1J8T0"/>
<comment type="subcellular location">
    <subcellularLocation>
        <location evidence="1">Cytoplasm</location>
    </subcellularLocation>
</comment>
<dbReference type="PANTHER" id="PTHR34981:SF1">
    <property type="entry name" value="CELL DIVISION PROTEIN ZAPA"/>
    <property type="match status" value="1"/>
</dbReference>
<comment type="function">
    <text evidence="9">Activator of cell division through the inhibition of FtsZ GTPase activity, therefore promoting FtsZ assembly into bundles of protofilaments necessary for the formation of the division Z ring. It is recruited early at mid-cell but it is not essential for cell division.</text>
</comment>
<dbReference type="EMBL" id="SMGD01000016">
    <property type="protein sequence ID" value="TCK47002.1"/>
    <property type="molecule type" value="Genomic_DNA"/>
</dbReference>
<evidence type="ECO:0000256" key="8">
    <source>
        <dbReference type="ARBA" id="ARBA00023306"/>
    </source>
</evidence>
<keyword evidence="13" id="KW-1185">Reference proteome</keyword>
<dbReference type="Proteomes" id="UP000295565">
    <property type="component" value="Unassembled WGS sequence"/>
</dbReference>
<sequence length="100" mass="11126">MSKAVDIILLGKTYRVACPEGQEQALHEAAAELAARLAEAHAKMPSNNEQLAMMVALNLSSELLCEKQKNIEYAKNMDERIRSLQNTIEQALLENSSINR</sequence>
<reference evidence="12 13" key="1">
    <citation type="submission" date="2019-03" db="EMBL/GenBank/DDBJ databases">
        <title>Genomic Encyclopedia of Type Strains, Phase IV (KMG-IV): sequencing the most valuable type-strain genomes for metagenomic binning, comparative biology and taxonomic classification.</title>
        <authorList>
            <person name="Goeker M."/>
        </authorList>
    </citation>
    <scope>NUCLEOTIDE SEQUENCE [LARGE SCALE GENOMIC DNA]</scope>
    <source>
        <strain evidence="12 13">DSM 18577</strain>
    </source>
</reference>
<evidence type="ECO:0000313" key="13">
    <source>
        <dbReference type="Proteomes" id="UP000295565"/>
    </source>
</evidence>
<keyword evidence="6" id="KW-0175">Coiled coil</keyword>
<dbReference type="Pfam" id="PF05164">
    <property type="entry name" value="ZapA"/>
    <property type="match status" value="1"/>
</dbReference>
<proteinExistence type="inferred from homology"/>
<evidence type="ECO:0000256" key="1">
    <source>
        <dbReference type="ARBA" id="ARBA00004496"/>
    </source>
</evidence>
<dbReference type="Gene3D" id="3.30.160.880">
    <property type="entry name" value="Cell division protein ZapA protomer, N-terminal domain"/>
    <property type="match status" value="1"/>
</dbReference>
<keyword evidence="8" id="KW-0131">Cell cycle</keyword>
<comment type="similarity">
    <text evidence="2">Belongs to the ZapA family. Type 1 subfamily.</text>
</comment>
<evidence type="ECO:0000256" key="2">
    <source>
        <dbReference type="ARBA" id="ARBA00010074"/>
    </source>
</evidence>
<keyword evidence="4" id="KW-0963">Cytoplasm</keyword>
<dbReference type="GO" id="GO:0030428">
    <property type="term" value="C:cell septum"/>
    <property type="evidence" value="ECO:0007669"/>
    <property type="project" value="TreeGrafter"/>
</dbReference>
<name>A0A4R1J8T0_9GAMM</name>
<dbReference type="PANTHER" id="PTHR34981">
    <property type="entry name" value="CELL DIVISION PROTEIN ZAPA"/>
    <property type="match status" value="1"/>
</dbReference>
<comment type="subunit">
    <text evidence="10">Homodimer. Interacts with FtsZ.</text>
</comment>
<comment type="caution">
    <text evidence="12">The sequence shown here is derived from an EMBL/GenBank/DDBJ whole genome shotgun (WGS) entry which is preliminary data.</text>
</comment>
<dbReference type="InterPro" id="IPR042233">
    <property type="entry name" value="Cell_div_ZapA_N"/>
</dbReference>
<evidence type="ECO:0000256" key="11">
    <source>
        <dbReference type="ARBA" id="ARBA00033158"/>
    </source>
</evidence>
<protein>
    <recommendedName>
        <fullName evidence="3">Cell division protein ZapA</fullName>
    </recommendedName>
    <alternativeName>
        <fullName evidence="11">Z ring-associated protein ZapA</fullName>
    </alternativeName>
</protein>
<evidence type="ECO:0000256" key="9">
    <source>
        <dbReference type="ARBA" id="ARBA00024910"/>
    </source>
</evidence>
<dbReference type="SUPFAM" id="SSF102829">
    <property type="entry name" value="Cell division protein ZapA-like"/>
    <property type="match status" value="1"/>
</dbReference>
<dbReference type="GO" id="GO:0005829">
    <property type="term" value="C:cytosol"/>
    <property type="evidence" value="ECO:0007669"/>
    <property type="project" value="TreeGrafter"/>
</dbReference>
<dbReference type="GO" id="GO:0032153">
    <property type="term" value="C:cell division site"/>
    <property type="evidence" value="ECO:0007669"/>
    <property type="project" value="TreeGrafter"/>
</dbReference>
<evidence type="ECO:0000256" key="10">
    <source>
        <dbReference type="ARBA" id="ARBA00026068"/>
    </source>
</evidence>
<dbReference type="OrthoDB" id="5772359at2"/>
<gene>
    <name evidence="12" type="ORF">EV690_3156</name>
</gene>
<organism evidence="12 13">
    <name type="scientific">Celerinatantimonas diazotrophica</name>
    <dbReference type="NCBI Taxonomy" id="412034"/>
    <lineage>
        <taxon>Bacteria</taxon>
        <taxon>Pseudomonadati</taxon>
        <taxon>Pseudomonadota</taxon>
        <taxon>Gammaproteobacteria</taxon>
        <taxon>Celerinatantimonadaceae</taxon>
        <taxon>Celerinatantimonas</taxon>
    </lineage>
</organism>
<dbReference type="Gene3D" id="1.20.5.50">
    <property type="match status" value="1"/>
</dbReference>
<evidence type="ECO:0000313" key="12">
    <source>
        <dbReference type="EMBL" id="TCK47002.1"/>
    </source>
</evidence>
<keyword evidence="7" id="KW-0717">Septation</keyword>
<dbReference type="InterPro" id="IPR007838">
    <property type="entry name" value="Cell_div_ZapA-like"/>
</dbReference>
<keyword evidence="5 12" id="KW-0132">Cell division</keyword>
<dbReference type="RefSeq" id="WP_131913896.1">
    <property type="nucleotide sequence ID" value="NZ_OU594967.1"/>
</dbReference>
<accession>A0A4R1J8T0</accession>
<dbReference type="GO" id="GO:0000921">
    <property type="term" value="P:septin ring assembly"/>
    <property type="evidence" value="ECO:0007669"/>
    <property type="project" value="TreeGrafter"/>
</dbReference>
<evidence type="ECO:0000256" key="5">
    <source>
        <dbReference type="ARBA" id="ARBA00022618"/>
    </source>
</evidence>
<dbReference type="GO" id="GO:0043093">
    <property type="term" value="P:FtsZ-dependent cytokinesis"/>
    <property type="evidence" value="ECO:0007669"/>
    <property type="project" value="TreeGrafter"/>
</dbReference>
<evidence type="ECO:0000256" key="7">
    <source>
        <dbReference type="ARBA" id="ARBA00023210"/>
    </source>
</evidence>
<evidence type="ECO:0000256" key="4">
    <source>
        <dbReference type="ARBA" id="ARBA00022490"/>
    </source>
</evidence>
<dbReference type="GO" id="GO:0000917">
    <property type="term" value="P:division septum assembly"/>
    <property type="evidence" value="ECO:0007669"/>
    <property type="project" value="UniProtKB-KW"/>
</dbReference>
<evidence type="ECO:0000256" key="3">
    <source>
        <dbReference type="ARBA" id="ARBA00015195"/>
    </source>
</evidence>
<evidence type="ECO:0000256" key="6">
    <source>
        <dbReference type="ARBA" id="ARBA00023054"/>
    </source>
</evidence>